<protein>
    <recommendedName>
        <fullName evidence="3">Glycosyltransferase</fullName>
    </recommendedName>
</protein>
<dbReference type="EMBL" id="CAADFW010000026">
    <property type="protein sequence ID" value="VFK58750.1"/>
    <property type="molecule type" value="Genomic_DNA"/>
</dbReference>
<evidence type="ECO:0000313" key="2">
    <source>
        <dbReference type="EMBL" id="VFK58750.1"/>
    </source>
</evidence>
<evidence type="ECO:0008006" key="3">
    <source>
        <dbReference type="Google" id="ProtNLM"/>
    </source>
</evidence>
<dbReference type="InterPro" id="IPR018641">
    <property type="entry name" value="Trfase_1_rSAM/seldom-assoc"/>
</dbReference>
<dbReference type="NCBIfam" id="TIGR04282">
    <property type="entry name" value="glyco_like_cofC"/>
    <property type="match status" value="1"/>
</dbReference>
<dbReference type="PANTHER" id="PTHR36529:SF1">
    <property type="entry name" value="GLYCOSYLTRANSFERASE"/>
    <property type="match status" value="1"/>
</dbReference>
<dbReference type="Gene3D" id="3.90.550.10">
    <property type="entry name" value="Spore Coat Polysaccharide Biosynthesis Protein SpsA, Chain A"/>
    <property type="match status" value="1"/>
</dbReference>
<reference evidence="1" key="1">
    <citation type="submission" date="2019-02" db="EMBL/GenBank/DDBJ databases">
        <authorList>
            <person name="Gruber-Vodicka R. H."/>
            <person name="Seah K. B. B."/>
        </authorList>
    </citation>
    <scope>NUCLEOTIDE SEQUENCE</scope>
    <source>
        <strain evidence="1">BECK_BZ123</strain>
        <strain evidence="2">BECK_BZ126</strain>
    </source>
</reference>
<dbReference type="EMBL" id="CAADFS010000013">
    <property type="protein sequence ID" value="VFK42707.1"/>
    <property type="molecule type" value="Genomic_DNA"/>
</dbReference>
<name>A0A450YME1_9GAMM</name>
<accession>A0A450YME1</accession>
<sequence>MTEPPQNARILIMAKAPVPGVVKTRLIPTLSAQRAAMLQAALISHTLAITAQSDLDIELWCHPDCRHPWFSTCARTFTTSLHDQKGMDLGERMYHAAKSTLGAASVILIGTDCPSLTANELREASTWLEKGNNHAVLGPALDGGYYLLGLNRIHPSLFDGVSWGSSQVLTETRRRLRALGWKWRETRVRRDMDRPDDLAFLPSALRNVVEDRGIIDGLQRKSDAPSADCAERRIPLDLRQTEANIHP</sequence>
<gene>
    <name evidence="1" type="ORF">BECKTC1821D_GA0114238_101331</name>
    <name evidence="2" type="ORF">BECKTC1821F_GA0114240_102616</name>
</gene>
<dbReference type="Pfam" id="PF09837">
    <property type="entry name" value="DUF2064"/>
    <property type="match status" value="1"/>
</dbReference>
<dbReference type="AlphaFoldDB" id="A0A450YME1"/>
<dbReference type="SUPFAM" id="SSF53448">
    <property type="entry name" value="Nucleotide-diphospho-sugar transferases"/>
    <property type="match status" value="1"/>
</dbReference>
<dbReference type="InterPro" id="IPR029044">
    <property type="entry name" value="Nucleotide-diphossugar_trans"/>
</dbReference>
<organism evidence="1">
    <name type="scientific">Candidatus Kentrum sp. TC</name>
    <dbReference type="NCBI Taxonomy" id="2126339"/>
    <lineage>
        <taxon>Bacteria</taxon>
        <taxon>Pseudomonadati</taxon>
        <taxon>Pseudomonadota</taxon>
        <taxon>Gammaproteobacteria</taxon>
        <taxon>Candidatus Kentrum</taxon>
    </lineage>
</organism>
<evidence type="ECO:0000313" key="1">
    <source>
        <dbReference type="EMBL" id="VFK42707.1"/>
    </source>
</evidence>
<proteinExistence type="predicted"/>
<dbReference type="PANTHER" id="PTHR36529">
    <property type="entry name" value="SLL1095 PROTEIN"/>
    <property type="match status" value="1"/>
</dbReference>